<dbReference type="Proteomes" id="UP000784128">
    <property type="component" value="Unassembled WGS sequence"/>
</dbReference>
<protein>
    <recommendedName>
        <fullName evidence="3">STAS/SEC14 domain-containing protein</fullName>
    </recommendedName>
</protein>
<reference evidence="1 2" key="1">
    <citation type="submission" date="2021-05" db="EMBL/GenBank/DDBJ databases">
        <title>The draft genome of Geobacter chapellei DSM 13688.</title>
        <authorList>
            <person name="Xu Z."/>
            <person name="Masuda Y."/>
            <person name="Itoh H."/>
            <person name="Senoo K."/>
        </authorList>
    </citation>
    <scope>NUCLEOTIDE SEQUENCE [LARGE SCALE GENOMIC DNA]</scope>
    <source>
        <strain evidence="1 2">DSM 13688</strain>
    </source>
</reference>
<sequence>MSKIAIELSKNITVFRVSGPVSFEEMVNAVKEFYPFVTRPDIIWDFSVSALAGVTADQLQGLAFIVKEFLPHGRSGKTAIVCPDDETFGQFRQYTFHAELNELPCQYRVYRTFEDSLDWLCPKD</sequence>
<organism evidence="1 2">
    <name type="scientific">Pelotalea chapellei</name>
    <dbReference type="NCBI Taxonomy" id="44671"/>
    <lineage>
        <taxon>Bacteria</taxon>
        <taxon>Pseudomonadati</taxon>
        <taxon>Thermodesulfobacteriota</taxon>
        <taxon>Desulfuromonadia</taxon>
        <taxon>Geobacterales</taxon>
        <taxon>Geobacteraceae</taxon>
        <taxon>Pelotalea</taxon>
    </lineage>
</organism>
<evidence type="ECO:0000313" key="2">
    <source>
        <dbReference type="Proteomes" id="UP000784128"/>
    </source>
</evidence>
<dbReference type="EMBL" id="JAHDYS010000027">
    <property type="protein sequence ID" value="MBT1073583.1"/>
    <property type="molecule type" value="Genomic_DNA"/>
</dbReference>
<evidence type="ECO:0000313" key="1">
    <source>
        <dbReference type="EMBL" id="MBT1073583.1"/>
    </source>
</evidence>
<keyword evidence="2" id="KW-1185">Reference proteome</keyword>
<proteinExistence type="predicted"/>
<comment type="caution">
    <text evidence="1">The sequence shown here is derived from an EMBL/GenBank/DDBJ whole genome shotgun (WGS) entry which is preliminary data.</text>
</comment>
<gene>
    <name evidence="1" type="ORF">KJB30_17520</name>
</gene>
<name>A0ABS5UD68_9BACT</name>
<accession>A0ABS5UD68</accession>
<evidence type="ECO:0008006" key="3">
    <source>
        <dbReference type="Google" id="ProtNLM"/>
    </source>
</evidence>
<dbReference type="RefSeq" id="WP_214301668.1">
    <property type="nucleotide sequence ID" value="NZ_JAHDYS010000027.1"/>
</dbReference>